<feature type="signal peptide" evidence="1">
    <location>
        <begin position="1"/>
        <end position="23"/>
    </location>
</feature>
<feature type="chain" id="PRO_5045796491" description="Lipocalin-like domain-containing protein" evidence="1">
    <location>
        <begin position="24"/>
        <end position="147"/>
    </location>
</feature>
<protein>
    <recommendedName>
        <fullName evidence="4">Lipocalin-like domain-containing protein</fullName>
    </recommendedName>
</protein>
<evidence type="ECO:0000256" key="1">
    <source>
        <dbReference type="SAM" id="SignalP"/>
    </source>
</evidence>
<sequence>MRGVSLLLPLGLSLACAAGLAHAQPAAVDMTGTWTGTNRSIVSGLPAHFPVTSPATIVDGNRLVELKITVKIDGQDEGRFWGTLSSESKAEPIIGVIGSDGKRVRMIGQGGSAIEGTLLDDGTLELFYTENRAGVSVAATNVLKKAK</sequence>
<proteinExistence type="predicted"/>
<gene>
    <name evidence="2" type="ORF">KQ910_08410</name>
</gene>
<dbReference type="RefSeq" id="WP_216958268.1">
    <property type="nucleotide sequence ID" value="NZ_JAHOPB010000001.1"/>
</dbReference>
<accession>A0ABS6IKJ4</accession>
<evidence type="ECO:0000313" key="3">
    <source>
        <dbReference type="Proteomes" id="UP000727907"/>
    </source>
</evidence>
<organism evidence="2 3">
    <name type="scientific">Reyranella humidisoli</name>
    <dbReference type="NCBI Taxonomy" id="2849149"/>
    <lineage>
        <taxon>Bacteria</taxon>
        <taxon>Pseudomonadati</taxon>
        <taxon>Pseudomonadota</taxon>
        <taxon>Alphaproteobacteria</taxon>
        <taxon>Hyphomicrobiales</taxon>
        <taxon>Reyranellaceae</taxon>
        <taxon>Reyranella</taxon>
    </lineage>
</organism>
<keyword evidence="3" id="KW-1185">Reference proteome</keyword>
<evidence type="ECO:0008006" key="4">
    <source>
        <dbReference type="Google" id="ProtNLM"/>
    </source>
</evidence>
<keyword evidence="1" id="KW-0732">Signal</keyword>
<name>A0ABS6IKJ4_9HYPH</name>
<dbReference type="EMBL" id="JAHOPB010000001">
    <property type="protein sequence ID" value="MBU8873783.1"/>
    <property type="molecule type" value="Genomic_DNA"/>
</dbReference>
<dbReference type="Proteomes" id="UP000727907">
    <property type="component" value="Unassembled WGS sequence"/>
</dbReference>
<comment type="caution">
    <text evidence="2">The sequence shown here is derived from an EMBL/GenBank/DDBJ whole genome shotgun (WGS) entry which is preliminary data.</text>
</comment>
<reference evidence="2 3" key="1">
    <citation type="submission" date="2021-06" db="EMBL/GenBank/DDBJ databases">
        <authorList>
            <person name="Lee D.H."/>
        </authorList>
    </citation>
    <scope>NUCLEOTIDE SEQUENCE [LARGE SCALE GENOMIC DNA]</scope>
    <source>
        <strain evidence="2 3">MMS21-HV4-11</strain>
    </source>
</reference>
<evidence type="ECO:0000313" key="2">
    <source>
        <dbReference type="EMBL" id="MBU8873783.1"/>
    </source>
</evidence>
<dbReference type="PROSITE" id="PS51257">
    <property type="entry name" value="PROKAR_LIPOPROTEIN"/>
    <property type="match status" value="1"/>
</dbReference>